<dbReference type="Proteomes" id="UP001597286">
    <property type="component" value="Unassembled WGS sequence"/>
</dbReference>
<evidence type="ECO:0000256" key="2">
    <source>
        <dbReference type="ARBA" id="ARBA00011344"/>
    </source>
</evidence>
<evidence type="ECO:0000256" key="5">
    <source>
        <dbReference type="ARBA" id="ARBA00023125"/>
    </source>
</evidence>
<dbReference type="Pfam" id="PF08281">
    <property type="entry name" value="Sigma70_r4_2"/>
    <property type="match status" value="1"/>
</dbReference>
<keyword evidence="10" id="KW-1185">Reference proteome</keyword>
<gene>
    <name evidence="9" type="ORF">ACFSJG_04605</name>
</gene>
<dbReference type="InterPro" id="IPR014284">
    <property type="entry name" value="RNA_pol_sigma-70_dom"/>
</dbReference>
<comment type="similarity">
    <text evidence="1">Belongs to the sigma-70 factor family. ECF subfamily.</text>
</comment>
<dbReference type="Gene3D" id="3.10.450.50">
    <property type="match status" value="1"/>
</dbReference>
<keyword evidence="4" id="KW-0731">Sigma factor</keyword>
<dbReference type="RefSeq" id="WP_378484029.1">
    <property type="nucleotide sequence ID" value="NZ_JBHUFB010000007.1"/>
</dbReference>
<dbReference type="InterPro" id="IPR013324">
    <property type="entry name" value="RNA_pol_sigma_r3/r4-like"/>
</dbReference>
<evidence type="ECO:0000256" key="3">
    <source>
        <dbReference type="ARBA" id="ARBA00023015"/>
    </source>
</evidence>
<feature type="domain" description="RNA polymerase sigma factor 70 region 4 type 2" evidence="8">
    <location>
        <begin position="110"/>
        <end position="160"/>
    </location>
</feature>
<organism evidence="9 10">
    <name type="scientific">Rhodococcus gannanensis</name>
    <dbReference type="NCBI Taxonomy" id="1960308"/>
    <lineage>
        <taxon>Bacteria</taxon>
        <taxon>Bacillati</taxon>
        <taxon>Actinomycetota</taxon>
        <taxon>Actinomycetes</taxon>
        <taxon>Mycobacteriales</taxon>
        <taxon>Nocardiaceae</taxon>
        <taxon>Rhodococcus</taxon>
    </lineage>
</organism>
<dbReference type="PANTHER" id="PTHR30173">
    <property type="entry name" value="SIGMA 19 FACTOR"/>
    <property type="match status" value="1"/>
</dbReference>
<dbReference type="PANTHER" id="PTHR30173:SF43">
    <property type="entry name" value="ECF RNA POLYMERASE SIGMA FACTOR SIGI-RELATED"/>
    <property type="match status" value="1"/>
</dbReference>
<dbReference type="SUPFAM" id="SSF88946">
    <property type="entry name" value="Sigma2 domain of RNA polymerase sigma factors"/>
    <property type="match status" value="1"/>
</dbReference>
<keyword evidence="5" id="KW-0238">DNA-binding</keyword>
<dbReference type="Gene3D" id="1.10.10.10">
    <property type="entry name" value="Winged helix-like DNA-binding domain superfamily/Winged helix DNA-binding domain"/>
    <property type="match status" value="1"/>
</dbReference>
<proteinExistence type="inferred from homology"/>
<comment type="subunit">
    <text evidence="2">Interacts transiently with the RNA polymerase catalytic core formed by RpoA, RpoB, RpoC and RpoZ (2 alpha, 1 beta, 1 beta' and 1 omega subunit) to form the RNA polymerase holoenzyme that can initiate transcription.</text>
</comment>
<comment type="caution">
    <text evidence="9">The sequence shown here is derived from an EMBL/GenBank/DDBJ whole genome shotgun (WGS) entry which is preliminary data.</text>
</comment>
<evidence type="ECO:0000256" key="4">
    <source>
        <dbReference type="ARBA" id="ARBA00023082"/>
    </source>
</evidence>
<reference evidence="10" key="1">
    <citation type="journal article" date="2019" name="Int. J. Syst. Evol. Microbiol.">
        <title>The Global Catalogue of Microorganisms (GCM) 10K type strain sequencing project: providing services to taxonomists for standard genome sequencing and annotation.</title>
        <authorList>
            <consortium name="The Broad Institute Genomics Platform"/>
            <consortium name="The Broad Institute Genome Sequencing Center for Infectious Disease"/>
            <person name="Wu L."/>
            <person name="Ma J."/>
        </authorList>
    </citation>
    <scope>NUCLEOTIDE SEQUENCE [LARGE SCALE GENOMIC DNA]</scope>
    <source>
        <strain evidence="10">DT72</strain>
    </source>
</reference>
<dbReference type="Gene3D" id="1.10.1740.10">
    <property type="match status" value="1"/>
</dbReference>
<dbReference type="InterPro" id="IPR032710">
    <property type="entry name" value="NTF2-like_dom_sf"/>
</dbReference>
<feature type="domain" description="RNA polymerase sigma-70 region 2" evidence="7">
    <location>
        <begin position="11"/>
        <end position="74"/>
    </location>
</feature>
<evidence type="ECO:0000313" key="9">
    <source>
        <dbReference type="EMBL" id="MFD1811484.1"/>
    </source>
</evidence>
<dbReference type="SUPFAM" id="SSF54427">
    <property type="entry name" value="NTF2-like"/>
    <property type="match status" value="1"/>
</dbReference>
<dbReference type="InterPro" id="IPR013325">
    <property type="entry name" value="RNA_pol_sigma_r2"/>
</dbReference>
<keyword evidence="3" id="KW-0805">Transcription regulation</keyword>
<name>A0ABW4P0U1_9NOCA</name>
<dbReference type="NCBIfam" id="TIGR02937">
    <property type="entry name" value="sigma70-ECF"/>
    <property type="match status" value="1"/>
</dbReference>
<accession>A0ABW4P0U1</accession>
<dbReference type="SUPFAM" id="SSF88659">
    <property type="entry name" value="Sigma3 and sigma4 domains of RNA polymerase sigma factors"/>
    <property type="match status" value="1"/>
</dbReference>
<keyword evidence="6" id="KW-0804">Transcription</keyword>
<dbReference type="EMBL" id="JBHUFB010000007">
    <property type="protein sequence ID" value="MFD1811484.1"/>
    <property type="molecule type" value="Genomic_DNA"/>
</dbReference>
<evidence type="ECO:0000313" key="10">
    <source>
        <dbReference type="Proteomes" id="UP001597286"/>
    </source>
</evidence>
<dbReference type="InterPro" id="IPR052704">
    <property type="entry name" value="ECF_Sigma-70_Domain"/>
</dbReference>
<dbReference type="InterPro" id="IPR013249">
    <property type="entry name" value="RNA_pol_sigma70_r4_t2"/>
</dbReference>
<evidence type="ECO:0000259" key="8">
    <source>
        <dbReference type="Pfam" id="PF08281"/>
    </source>
</evidence>
<evidence type="ECO:0000256" key="6">
    <source>
        <dbReference type="ARBA" id="ARBA00023163"/>
    </source>
</evidence>
<protein>
    <submittedName>
        <fullName evidence="9">Sigma-70 family RNA polymerase sigma factor</fullName>
    </submittedName>
</protein>
<evidence type="ECO:0000259" key="7">
    <source>
        <dbReference type="Pfam" id="PF04542"/>
    </source>
</evidence>
<dbReference type="InterPro" id="IPR036388">
    <property type="entry name" value="WH-like_DNA-bd_sf"/>
</dbReference>
<dbReference type="InterPro" id="IPR007627">
    <property type="entry name" value="RNA_pol_sigma70_r2"/>
</dbReference>
<dbReference type="Pfam" id="PF04542">
    <property type="entry name" value="Sigma70_r2"/>
    <property type="match status" value="1"/>
</dbReference>
<evidence type="ECO:0000256" key="1">
    <source>
        <dbReference type="ARBA" id="ARBA00010641"/>
    </source>
</evidence>
<sequence>MTNTEDLARRFEEHRDHLRAVGFRMLGSTAEADDAVQETWLRLSRSDTDDVANLGGWLTTVLSRVCLDMLRARSARHEVPLDAPALPEPGETSDTGPESEALLADSIGVALLVVLDTLAPAERLAFVLHDLFGMPFDDVARVVDRSPAATRQLASRARRRVQGGSADTADTRRRDRVVEAFLAASREGRFEDLLDLLDPDVVLRADAVAVTTSGAAAAHGAPPLAPEMHGALAVAATFSGRAKGAQVVVVDGVTGVAYAPGGRPRAVYTFTIVGDRIVAVDAVADPGTIADLDVVLGSGA</sequence>